<gene>
    <name evidence="1" type="ORF">MAR_036217</name>
</gene>
<evidence type="ECO:0000313" key="2">
    <source>
        <dbReference type="Proteomes" id="UP001164746"/>
    </source>
</evidence>
<dbReference type="EMBL" id="CP111018">
    <property type="protein sequence ID" value="WAR11141.1"/>
    <property type="molecule type" value="Genomic_DNA"/>
</dbReference>
<dbReference type="SUPFAM" id="SSF81593">
    <property type="entry name" value="Nucleotidyltransferase substrate binding subunit/domain"/>
    <property type="match status" value="1"/>
</dbReference>
<proteinExistence type="predicted"/>
<protein>
    <submittedName>
        <fullName evidence="1">Uncharacterized protein</fullName>
    </submittedName>
</protein>
<dbReference type="Proteomes" id="UP001164746">
    <property type="component" value="Chromosome 7"/>
</dbReference>
<evidence type="ECO:0000313" key="1">
    <source>
        <dbReference type="EMBL" id="WAR11141.1"/>
    </source>
</evidence>
<name>A0ABY7EVB4_MYAAR</name>
<accession>A0ABY7EVB4</accession>
<dbReference type="Gene3D" id="1.20.120.330">
    <property type="entry name" value="Nucleotidyltransferases domain 2"/>
    <property type="match status" value="1"/>
</dbReference>
<reference evidence="1" key="1">
    <citation type="submission" date="2022-11" db="EMBL/GenBank/DDBJ databases">
        <title>Centuries of genome instability and evolution in soft-shell clam transmissible cancer (bioRxiv).</title>
        <authorList>
            <person name="Hart S.F.M."/>
            <person name="Yonemitsu M.A."/>
            <person name="Giersch R.M."/>
            <person name="Beal B.F."/>
            <person name="Arriagada G."/>
            <person name="Davis B.W."/>
            <person name="Ostrander E.A."/>
            <person name="Goff S.P."/>
            <person name="Metzger M.J."/>
        </authorList>
    </citation>
    <scope>NUCLEOTIDE SEQUENCE</scope>
    <source>
        <strain evidence="1">MELC-2E11</strain>
        <tissue evidence="1">Siphon/mantle</tissue>
    </source>
</reference>
<sequence>MEDAITTRFSTGALILAAVKSTFPSQISEKRNDGYAKRKRTFKSRVVCLQIPKRDSKGSTGFAINYTRHVKRRLKLPDFPEMPIDASDGHIIYAALQIELRVMTLKKSSFTRQVRVFESRLNISGSQYFRLRYPDAVEMDKLPSDVFSSDDAAFAKETAQEVIAFVEDYIE</sequence>
<keyword evidence="2" id="KW-1185">Reference proteome</keyword>
<organism evidence="1 2">
    <name type="scientific">Mya arenaria</name>
    <name type="common">Soft-shell clam</name>
    <dbReference type="NCBI Taxonomy" id="6604"/>
    <lineage>
        <taxon>Eukaryota</taxon>
        <taxon>Metazoa</taxon>
        <taxon>Spiralia</taxon>
        <taxon>Lophotrochozoa</taxon>
        <taxon>Mollusca</taxon>
        <taxon>Bivalvia</taxon>
        <taxon>Autobranchia</taxon>
        <taxon>Heteroconchia</taxon>
        <taxon>Euheterodonta</taxon>
        <taxon>Imparidentia</taxon>
        <taxon>Neoheterodontei</taxon>
        <taxon>Myida</taxon>
        <taxon>Myoidea</taxon>
        <taxon>Myidae</taxon>
        <taxon>Mya</taxon>
    </lineage>
</organism>